<evidence type="ECO:0000313" key="3">
    <source>
        <dbReference type="Proteomes" id="UP000256763"/>
    </source>
</evidence>
<dbReference type="Gene3D" id="3.30.70.1290">
    <property type="entry name" value="Transposase IS200-like"/>
    <property type="match status" value="1"/>
</dbReference>
<reference evidence="3" key="1">
    <citation type="submission" date="2017-05" db="EMBL/GenBank/DDBJ databases">
        <authorList>
            <person name="Sharma S."/>
            <person name="Sidhu C."/>
            <person name="Pinnaka A.K."/>
        </authorList>
    </citation>
    <scope>NUCLEOTIDE SEQUENCE [LARGE SCALE GENOMIC DNA]</scope>
    <source>
        <strain evidence="3">AK93</strain>
    </source>
</reference>
<gene>
    <name evidence="2" type="ORF">CAL65_22760</name>
</gene>
<dbReference type="Proteomes" id="UP000256763">
    <property type="component" value="Unassembled WGS sequence"/>
</dbReference>
<proteinExistence type="predicted"/>
<feature type="domain" description="Transposase IS200-like" evidence="1">
    <location>
        <begin position="14"/>
        <end position="187"/>
    </location>
</feature>
<comment type="caution">
    <text evidence="2">The sequence shown here is derived from an EMBL/GenBank/DDBJ whole genome shotgun (WGS) entry which is preliminary data.</text>
</comment>
<feature type="non-terminal residue" evidence="2">
    <location>
        <position position="191"/>
    </location>
</feature>
<dbReference type="RefSeq" id="WP_309544742.1">
    <property type="nucleotide sequence ID" value="NZ_NFZW01000081.1"/>
</dbReference>
<dbReference type="GO" id="GO:0003677">
    <property type="term" value="F:DNA binding"/>
    <property type="evidence" value="ECO:0007669"/>
    <property type="project" value="InterPro"/>
</dbReference>
<protein>
    <submittedName>
        <fullName evidence="2">Transposase</fullName>
    </submittedName>
</protein>
<accession>A0A3E0WEU4</accession>
<keyword evidence="3" id="KW-1185">Reference proteome</keyword>
<dbReference type="EMBL" id="NFZW01000081">
    <property type="protein sequence ID" value="RFA30403.1"/>
    <property type="molecule type" value="Genomic_DNA"/>
</dbReference>
<dbReference type="SMART" id="SM01321">
    <property type="entry name" value="Y1_Tnp"/>
    <property type="match status" value="1"/>
</dbReference>
<dbReference type="GO" id="GO:0004803">
    <property type="term" value="F:transposase activity"/>
    <property type="evidence" value="ECO:0007669"/>
    <property type="project" value="InterPro"/>
</dbReference>
<sequence length="191" mass="22339">MTRPRRSLVHVNDTPYYHCVSRCVRRAFLCGYDAAHQADYSHRRAWVVERLAELSAIFTIDVCAYAVMSNHYHLVLKIDRERAQALSEAAVMQRWARLFNLPLLVERYREQETTTEAEARSAQAIIQTWRERLMDLSWFMRCLNEYLARRANAEDGCTGRFWEGRFKSQALLDEAALLTCMAYVDLNPVRA</sequence>
<name>A0A3E0WEU4_9GAMM</name>
<dbReference type="InterPro" id="IPR002686">
    <property type="entry name" value="Transposase_17"/>
</dbReference>
<dbReference type="GO" id="GO:0006313">
    <property type="term" value="P:DNA transposition"/>
    <property type="evidence" value="ECO:0007669"/>
    <property type="project" value="InterPro"/>
</dbReference>
<evidence type="ECO:0000313" key="2">
    <source>
        <dbReference type="EMBL" id="RFA30403.1"/>
    </source>
</evidence>
<dbReference type="PANTHER" id="PTHR34322">
    <property type="entry name" value="TRANSPOSASE, Y1_TNP DOMAIN-CONTAINING"/>
    <property type="match status" value="1"/>
</dbReference>
<evidence type="ECO:0000259" key="1">
    <source>
        <dbReference type="SMART" id="SM01321"/>
    </source>
</evidence>
<organism evidence="2 3">
    <name type="scientific">Alkalilimnicola ehrlichii</name>
    <dbReference type="NCBI Taxonomy" id="351052"/>
    <lineage>
        <taxon>Bacteria</taxon>
        <taxon>Pseudomonadati</taxon>
        <taxon>Pseudomonadota</taxon>
        <taxon>Gammaproteobacteria</taxon>
        <taxon>Chromatiales</taxon>
        <taxon>Ectothiorhodospiraceae</taxon>
        <taxon>Alkalilimnicola</taxon>
    </lineage>
</organism>
<dbReference type="SUPFAM" id="SSF143422">
    <property type="entry name" value="Transposase IS200-like"/>
    <property type="match status" value="1"/>
</dbReference>
<dbReference type="PANTHER" id="PTHR34322:SF2">
    <property type="entry name" value="TRANSPOSASE IS200-LIKE DOMAIN-CONTAINING PROTEIN"/>
    <property type="match status" value="1"/>
</dbReference>
<dbReference type="AlphaFoldDB" id="A0A3E0WEU4"/>
<dbReference type="InterPro" id="IPR036515">
    <property type="entry name" value="Transposase_17_sf"/>
</dbReference>